<sequence length="319" mass="35858">MSYEYLCDPSVLFRRRPLPAEFRSDIEEKYCFFAKKFKREDSADVFVQGKNLSADGFAKNSGTASEAVGQMIAYVTCAVVSEAFKYAEEPFLAEFFWRFTRATPAARGVDTTVRKVKELNFDKELVAKAREDLGLSPNDPLFGFDVWNDSDSAGGSVVYLASEPLSKHNQSPVGRATRTYKAWDTDTWRVDAPGIWPEGLTYEKLRSKGVRYIATCLRAGDVKPSGVEGYHRTATSSWTHLMSSEQGEAPRNLRSHIHYRLILQEVGRCDLTEFTHAKELVQAAYNGLIAHSDAYEKALVLHRDISPGNILILDDYEAL</sequence>
<proteinExistence type="predicted"/>
<evidence type="ECO:0000313" key="3">
    <source>
        <dbReference type="Proteomes" id="UP000297245"/>
    </source>
</evidence>
<name>A0A4S8LYS0_DENBC</name>
<evidence type="ECO:0000259" key="1">
    <source>
        <dbReference type="Pfam" id="PF17667"/>
    </source>
</evidence>
<accession>A0A4S8LYS0</accession>
<dbReference type="Pfam" id="PF17667">
    <property type="entry name" value="Pkinase_fungal"/>
    <property type="match status" value="1"/>
</dbReference>
<evidence type="ECO:0000313" key="2">
    <source>
        <dbReference type="EMBL" id="THU94368.1"/>
    </source>
</evidence>
<dbReference type="Proteomes" id="UP000297245">
    <property type="component" value="Unassembled WGS sequence"/>
</dbReference>
<dbReference type="InterPro" id="IPR040976">
    <property type="entry name" value="Pkinase_fungal"/>
</dbReference>
<keyword evidence="3" id="KW-1185">Reference proteome</keyword>
<organism evidence="2 3">
    <name type="scientific">Dendrothele bispora (strain CBS 962.96)</name>
    <dbReference type="NCBI Taxonomy" id="1314807"/>
    <lineage>
        <taxon>Eukaryota</taxon>
        <taxon>Fungi</taxon>
        <taxon>Dikarya</taxon>
        <taxon>Basidiomycota</taxon>
        <taxon>Agaricomycotina</taxon>
        <taxon>Agaricomycetes</taxon>
        <taxon>Agaricomycetidae</taxon>
        <taxon>Agaricales</taxon>
        <taxon>Agaricales incertae sedis</taxon>
        <taxon>Dendrothele</taxon>
    </lineage>
</organism>
<feature type="domain" description="Fungal-type protein kinase" evidence="1">
    <location>
        <begin position="160"/>
        <end position="315"/>
    </location>
</feature>
<dbReference type="OrthoDB" id="2739948at2759"/>
<dbReference type="EMBL" id="ML179226">
    <property type="protein sequence ID" value="THU94368.1"/>
    <property type="molecule type" value="Genomic_DNA"/>
</dbReference>
<protein>
    <recommendedName>
        <fullName evidence="1">Fungal-type protein kinase domain-containing protein</fullName>
    </recommendedName>
</protein>
<reference evidence="2 3" key="1">
    <citation type="journal article" date="2019" name="Nat. Ecol. Evol.">
        <title>Megaphylogeny resolves global patterns of mushroom evolution.</title>
        <authorList>
            <person name="Varga T."/>
            <person name="Krizsan K."/>
            <person name="Foldi C."/>
            <person name="Dima B."/>
            <person name="Sanchez-Garcia M."/>
            <person name="Sanchez-Ramirez S."/>
            <person name="Szollosi G.J."/>
            <person name="Szarkandi J.G."/>
            <person name="Papp V."/>
            <person name="Albert L."/>
            <person name="Andreopoulos W."/>
            <person name="Angelini C."/>
            <person name="Antonin V."/>
            <person name="Barry K.W."/>
            <person name="Bougher N.L."/>
            <person name="Buchanan P."/>
            <person name="Buyck B."/>
            <person name="Bense V."/>
            <person name="Catcheside P."/>
            <person name="Chovatia M."/>
            <person name="Cooper J."/>
            <person name="Damon W."/>
            <person name="Desjardin D."/>
            <person name="Finy P."/>
            <person name="Geml J."/>
            <person name="Haridas S."/>
            <person name="Hughes K."/>
            <person name="Justo A."/>
            <person name="Karasinski D."/>
            <person name="Kautmanova I."/>
            <person name="Kiss B."/>
            <person name="Kocsube S."/>
            <person name="Kotiranta H."/>
            <person name="LaButti K.M."/>
            <person name="Lechner B.E."/>
            <person name="Liimatainen K."/>
            <person name="Lipzen A."/>
            <person name="Lukacs Z."/>
            <person name="Mihaltcheva S."/>
            <person name="Morgado L.N."/>
            <person name="Niskanen T."/>
            <person name="Noordeloos M.E."/>
            <person name="Ohm R.A."/>
            <person name="Ortiz-Santana B."/>
            <person name="Ovrebo C."/>
            <person name="Racz N."/>
            <person name="Riley R."/>
            <person name="Savchenko A."/>
            <person name="Shiryaev A."/>
            <person name="Soop K."/>
            <person name="Spirin V."/>
            <person name="Szebenyi C."/>
            <person name="Tomsovsky M."/>
            <person name="Tulloss R.E."/>
            <person name="Uehling J."/>
            <person name="Grigoriev I.V."/>
            <person name="Vagvolgyi C."/>
            <person name="Papp T."/>
            <person name="Martin F.M."/>
            <person name="Miettinen O."/>
            <person name="Hibbett D.S."/>
            <person name="Nagy L.G."/>
        </authorList>
    </citation>
    <scope>NUCLEOTIDE SEQUENCE [LARGE SCALE GENOMIC DNA]</scope>
    <source>
        <strain evidence="2 3">CBS 962.96</strain>
    </source>
</reference>
<gene>
    <name evidence="2" type="ORF">K435DRAFT_798989</name>
</gene>
<dbReference type="AlphaFoldDB" id="A0A4S8LYS0"/>